<dbReference type="PANTHER" id="PTHR14097:SF8">
    <property type="entry name" value="NAD(P)-BINDING DOMAIN-CONTAINING PROTEIN"/>
    <property type="match status" value="1"/>
</dbReference>
<proteinExistence type="predicted"/>
<accession>R7S9P3</accession>
<name>R7S9P3_TRAVS</name>
<dbReference type="SUPFAM" id="SSF51735">
    <property type="entry name" value="NAD(P)-binding Rossmann-fold domains"/>
    <property type="match status" value="1"/>
</dbReference>
<dbReference type="Proteomes" id="UP000054317">
    <property type="component" value="Unassembled WGS sequence"/>
</dbReference>
<dbReference type="OMA" id="CGVEHPK"/>
<sequence length="242" mass="26865">MRLVLTGVTGVAGLAAYRAALVDPAIDGVTLLTRRPVPSWAKLPPQAVAKTTTILHQDFKSYPADLAQQLAEHDGLVWALGKSSVGMSEEQYTELTYNYTMSAAKALKEAGAGSEEKPFRFVYVSGEHADPTGESRQAWARVKGRVERELPELFQGTHMKAYVLRPGYFFPSKAYPEDRQNQRSLTLRIADAVLGPVLATLMPQGVIPTEELGRFMIELAKGRYPDQQLFRNAEMRKLVKEL</sequence>
<keyword evidence="2" id="KW-1185">Reference proteome</keyword>
<evidence type="ECO:0008006" key="3">
    <source>
        <dbReference type="Google" id="ProtNLM"/>
    </source>
</evidence>
<dbReference type="InterPro" id="IPR036291">
    <property type="entry name" value="NAD(P)-bd_dom_sf"/>
</dbReference>
<organism evidence="1 2">
    <name type="scientific">Trametes versicolor (strain FP-101664)</name>
    <name type="common">White-rot fungus</name>
    <name type="synonym">Coriolus versicolor</name>
    <dbReference type="NCBI Taxonomy" id="717944"/>
    <lineage>
        <taxon>Eukaryota</taxon>
        <taxon>Fungi</taxon>
        <taxon>Dikarya</taxon>
        <taxon>Basidiomycota</taxon>
        <taxon>Agaricomycotina</taxon>
        <taxon>Agaricomycetes</taxon>
        <taxon>Polyporales</taxon>
        <taxon>Polyporaceae</taxon>
        <taxon>Trametes</taxon>
    </lineage>
</organism>
<gene>
    <name evidence="1" type="ORF">TRAVEDRAFT_137001</name>
</gene>
<evidence type="ECO:0000313" key="1">
    <source>
        <dbReference type="EMBL" id="EIW51654.1"/>
    </source>
</evidence>
<dbReference type="OrthoDB" id="9975943at2759"/>
<protein>
    <recommendedName>
        <fullName evidence="3">NAD(P)-binding domain-containing protein</fullName>
    </recommendedName>
</protein>
<dbReference type="EMBL" id="JH711799">
    <property type="protein sequence ID" value="EIW51654.1"/>
    <property type="molecule type" value="Genomic_DNA"/>
</dbReference>
<dbReference type="PANTHER" id="PTHR14097">
    <property type="entry name" value="OXIDOREDUCTASE HTATIP2"/>
    <property type="match status" value="1"/>
</dbReference>
<evidence type="ECO:0000313" key="2">
    <source>
        <dbReference type="Proteomes" id="UP000054317"/>
    </source>
</evidence>
<dbReference type="KEGG" id="tvs:TRAVEDRAFT_137001"/>
<reference evidence="2" key="1">
    <citation type="journal article" date="2012" name="Science">
        <title>The Paleozoic origin of enzymatic lignin decomposition reconstructed from 31 fungal genomes.</title>
        <authorList>
            <person name="Floudas D."/>
            <person name="Binder M."/>
            <person name="Riley R."/>
            <person name="Barry K."/>
            <person name="Blanchette R.A."/>
            <person name="Henrissat B."/>
            <person name="Martinez A.T."/>
            <person name="Otillar R."/>
            <person name="Spatafora J.W."/>
            <person name="Yadav J.S."/>
            <person name="Aerts A."/>
            <person name="Benoit I."/>
            <person name="Boyd A."/>
            <person name="Carlson A."/>
            <person name="Copeland A."/>
            <person name="Coutinho P.M."/>
            <person name="de Vries R.P."/>
            <person name="Ferreira P."/>
            <person name="Findley K."/>
            <person name="Foster B."/>
            <person name="Gaskell J."/>
            <person name="Glotzer D."/>
            <person name="Gorecki P."/>
            <person name="Heitman J."/>
            <person name="Hesse C."/>
            <person name="Hori C."/>
            <person name="Igarashi K."/>
            <person name="Jurgens J.A."/>
            <person name="Kallen N."/>
            <person name="Kersten P."/>
            <person name="Kohler A."/>
            <person name="Kuees U."/>
            <person name="Kumar T.K.A."/>
            <person name="Kuo A."/>
            <person name="LaButti K."/>
            <person name="Larrondo L.F."/>
            <person name="Lindquist E."/>
            <person name="Ling A."/>
            <person name="Lombard V."/>
            <person name="Lucas S."/>
            <person name="Lundell T."/>
            <person name="Martin R."/>
            <person name="McLaughlin D.J."/>
            <person name="Morgenstern I."/>
            <person name="Morin E."/>
            <person name="Murat C."/>
            <person name="Nagy L.G."/>
            <person name="Nolan M."/>
            <person name="Ohm R.A."/>
            <person name="Patyshakuliyeva A."/>
            <person name="Rokas A."/>
            <person name="Ruiz-Duenas F.J."/>
            <person name="Sabat G."/>
            <person name="Salamov A."/>
            <person name="Samejima M."/>
            <person name="Schmutz J."/>
            <person name="Slot J.C."/>
            <person name="St John F."/>
            <person name="Stenlid J."/>
            <person name="Sun H."/>
            <person name="Sun S."/>
            <person name="Syed K."/>
            <person name="Tsang A."/>
            <person name="Wiebenga A."/>
            <person name="Young D."/>
            <person name="Pisabarro A."/>
            <person name="Eastwood D.C."/>
            <person name="Martin F."/>
            <person name="Cullen D."/>
            <person name="Grigoriev I.V."/>
            <person name="Hibbett D.S."/>
        </authorList>
    </citation>
    <scope>NUCLEOTIDE SEQUENCE [LARGE SCALE GENOMIC DNA]</scope>
    <source>
        <strain evidence="2">FP-101664</strain>
    </source>
</reference>
<dbReference type="RefSeq" id="XP_008045522.1">
    <property type="nucleotide sequence ID" value="XM_008047331.1"/>
</dbReference>
<dbReference type="GeneID" id="19408946"/>
<dbReference type="Gene3D" id="3.40.50.720">
    <property type="entry name" value="NAD(P)-binding Rossmann-like Domain"/>
    <property type="match status" value="1"/>
</dbReference>
<dbReference type="AlphaFoldDB" id="R7S9P3"/>